<dbReference type="EMBL" id="VSRR010092707">
    <property type="protein sequence ID" value="MPC92840.1"/>
    <property type="molecule type" value="Genomic_DNA"/>
</dbReference>
<gene>
    <name evidence="1" type="ORF">E2C01_087950</name>
</gene>
<evidence type="ECO:0000313" key="1">
    <source>
        <dbReference type="EMBL" id="MPC92840.1"/>
    </source>
</evidence>
<keyword evidence="2" id="KW-1185">Reference proteome</keyword>
<accession>A0A5B7J7Y0</accession>
<evidence type="ECO:0000313" key="2">
    <source>
        <dbReference type="Proteomes" id="UP000324222"/>
    </source>
</evidence>
<reference evidence="1 2" key="1">
    <citation type="submission" date="2019-05" db="EMBL/GenBank/DDBJ databases">
        <title>Another draft genome of Portunus trituberculatus and its Hox gene families provides insights of decapod evolution.</title>
        <authorList>
            <person name="Jeong J.-H."/>
            <person name="Song I."/>
            <person name="Kim S."/>
            <person name="Choi T."/>
            <person name="Kim D."/>
            <person name="Ryu S."/>
            <person name="Kim W."/>
        </authorList>
    </citation>
    <scope>NUCLEOTIDE SEQUENCE [LARGE SCALE GENOMIC DNA]</scope>
    <source>
        <tissue evidence="1">Muscle</tissue>
    </source>
</reference>
<dbReference type="AlphaFoldDB" id="A0A5B7J7Y0"/>
<proteinExistence type="predicted"/>
<comment type="caution">
    <text evidence="1">The sequence shown here is derived from an EMBL/GenBank/DDBJ whole genome shotgun (WGS) entry which is preliminary data.</text>
</comment>
<sequence>MTRSHINSAYYLVVLYSFRNLCGD</sequence>
<dbReference type="Proteomes" id="UP000324222">
    <property type="component" value="Unassembled WGS sequence"/>
</dbReference>
<organism evidence="1 2">
    <name type="scientific">Portunus trituberculatus</name>
    <name type="common">Swimming crab</name>
    <name type="synonym">Neptunus trituberculatus</name>
    <dbReference type="NCBI Taxonomy" id="210409"/>
    <lineage>
        <taxon>Eukaryota</taxon>
        <taxon>Metazoa</taxon>
        <taxon>Ecdysozoa</taxon>
        <taxon>Arthropoda</taxon>
        <taxon>Crustacea</taxon>
        <taxon>Multicrustacea</taxon>
        <taxon>Malacostraca</taxon>
        <taxon>Eumalacostraca</taxon>
        <taxon>Eucarida</taxon>
        <taxon>Decapoda</taxon>
        <taxon>Pleocyemata</taxon>
        <taxon>Brachyura</taxon>
        <taxon>Eubrachyura</taxon>
        <taxon>Portunoidea</taxon>
        <taxon>Portunidae</taxon>
        <taxon>Portuninae</taxon>
        <taxon>Portunus</taxon>
    </lineage>
</organism>
<protein>
    <submittedName>
        <fullName evidence="1">Uncharacterized protein</fullName>
    </submittedName>
</protein>
<name>A0A5B7J7Y0_PORTR</name>